<evidence type="ECO:0000259" key="1">
    <source>
        <dbReference type="PROSITE" id="PS50042"/>
    </source>
</evidence>
<dbReference type="OrthoDB" id="9788263at2"/>
<evidence type="ECO:0000313" key="3">
    <source>
        <dbReference type="Proteomes" id="UP000245708"/>
    </source>
</evidence>
<dbReference type="SMART" id="SM00849">
    <property type="entry name" value="Lactamase_B"/>
    <property type="match status" value="1"/>
</dbReference>
<dbReference type="PROSITE" id="PS50042">
    <property type="entry name" value="CNMP_BINDING_3"/>
    <property type="match status" value="1"/>
</dbReference>
<accession>A0A316GPU6</accession>
<dbReference type="InterPro" id="IPR000595">
    <property type="entry name" value="cNMP-bd_dom"/>
</dbReference>
<dbReference type="Gene3D" id="3.60.15.10">
    <property type="entry name" value="Ribonuclease Z/Hydroxyacylglutathione hydrolase-like"/>
    <property type="match status" value="1"/>
</dbReference>
<dbReference type="CDD" id="cd16278">
    <property type="entry name" value="metallo-hydrolase-like_MBL-fold"/>
    <property type="match status" value="1"/>
</dbReference>
<feature type="domain" description="Cyclic nucleotide-binding" evidence="1">
    <location>
        <begin position="29"/>
        <end position="82"/>
    </location>
</feature>
<evidence type="ECO:0000313" key="2">
    <source>
        <dbReference type="EMBL" id="PWK62924.1"/>
    </source>
</evidence>
<keyword evidence="3" id="KW-1185">Reference proteome</keyword>
<reference evidence="2 3" key="1">
    <citation type="submission" date="2018-05" db="EMBL/GenBank/DDBJ databases">
        <title>Genomic Encyclopedia of Type Strains, Phase IV (KMG-IV): sequencing the most valuable type-strain genomes for metagenomic binning, comparative biology and taxonomic classification.</title>
        <authorList>
            <person name="Goeker M."/>
        </authorList>
    </citation>
    <scope>NUCLEOTIDE SEQUENCE [LARGE SCALE GENOMIC DNA]</scope>
    <source>
        <strain evidence="2 3">DSM 16097</strain>
    </source>
</reference>
<organism evidence="2 3">
    <name type="scientific">Roseicyclus mahoneyensis</name>
    <dbReference type="NCBI Taxonomy" id="164332"/>
    <lineage>
        <taxon>Bacteria</taxon>
        <taxon>Pseudomonadati</taxon>
        <taxon>Pseudomonadota</taxon>
        <taxon>Alphaproteobacteria</taxon>
        <taxon>Rhodobacterales</taxon>
        <taxon>Roseobacteraceae</taxon>
        <taxon>Roseicyclus</taxon>
    </lineage>
</organism>
<proteinExistence type="predicted"/>
<dbReference type="AlphaFoldDB" id="A0A316GPU6"/>
<name>A0A316GPU6_9RHOB</name>
<dbReference type="GO" id="GO:0016787">
    <property type="term" value="F:hydrolase activity"/>
    <property type="evidence" value="ECO:0007669"/>
    <property type="project" value="UniProtKB-KW"/>
</dbReference>
<dbReference type="EMBL" id="QGGW01000001">
    <property type="protein sequence ID" value="PWK62924.1"/>
    <property type="molecule type" value="Genomic_DNA"/>
</dbReference>
<dbReference type="InterPro" id="IPR001279">
    <property type="entry name" value="Metallo-B-lactamas"/>
</dbReference>
<dbReference type="InterPro" id="IPR041516">
    <property type="entry name" value="LACTB2_WH"/>
</dbReference>
<sequence length="297" mass="31162">MESESGVVWLEPGLRRLTAPNPSPMTFRGTNTYIVGTGEVAVIDPGPDHAGHMDAILGALTPGERIGAILVTHSHRDHSPLARRLSQQTGAPVLAAGPSDWGRSAVMAALAASTGIGGGEGVDRDFVPDARIAEGDIVAGDWGEIAALETPGHMANHLSFAWKGAVFTGDLVMGWSTSLVSPPDGDMGAFMASCRKLARREDRVFHPGHGDPVTAPRSRLADLIAHREAREAQILNALSTTAPTTASAIALQIYTNIPANLLPAAERNVLAHLIDLEGRNLVVATAQIGVAAPFLRR</sequence>
<dbReference type="Gene3D" id="1.10.10.10">
    <property type="entry name" value="Winged helix-like DNA-binding domain superfamily/Winged helix DNA-binding domain"/>
    <property type="match status" value="1"/>
</dbReference>
<gene>
    <name evidence="2" type="ORF">C7455_101964</name>
</gene>
<protein>
    <submittedName>
        <fullName evidence="2">Glyoxylase-like metal-dependent hydrolase (Beta-lactamase superfamily II)</fullName>
    </submittedName>
</protein>
<dbReference type="InterPro" id="IPR050662">
    <property type="entry name" value="Sec-metab_biosynth-thioest"/>
</dbReference>
<dbReference type="SUPFAM" id="SSF56281">
    <property type="entry name" value="Metallo-hydrolase/oxidoreductase"/>
    <property type="match status" value="1"/>
</dbReference>
<dbReference type="Pfam" id="PF17778">
    <property type="entry name" value="WHD_BLACT"/>
    <property type="match status" value="1"/>
</dbReference>
<dbReference type="Pfam" id="PF00753">
    <property type="entry name" value="Lactamase_B"/>
    <property type="match status" value="1"/>
</dbReference>
<dbReference type="InterPro" id="IPR036866">
    <property type="entry name" value="RibonucZ/Hydroxyglut_hydro"/>
</dbReference>
<dbReference type="PANTHER" id="PTHR23131">
    <property type="entry name" value="ENDORIBONUCLEASE LACTB2"/>
    <property type="match status" value="1"/>
</dbReference>
<comment type="caution">
    <text evidence="2">The sequence shown here is derived from an EMBL/GenBank/DDBJ whole genome shotgun (WGS) entry which is preliminary data.</text>
</comment>
<dbReference type="PANTHER" id="PTHR23131:SF0">
    <property type="entry name" value="ENDORIBONUCLEASE LACTB2"/>
    <property type="match status" value="1"/>
</dbReference>
<dbReference type="Proteomes" id="UP000245708">
    <property type="component" value="Unassembled WGS sequence"/>
</dbReference>
<dbReference type="InterPro" id="IPR036388">
    <property type="entry name" value="WH-like_DNA-bd_sf"/>
</dbReference>
<keyword evidence="2" id="KW-0378">Hydrolase</keyword>